<accession>A0AAN0RJD9</accession>
<keyword evidence="2" id="KW-1185">Reference proteome</keyword>
<evidence type="ECO:0000313" key="1">
    <source>
        <dbReference type="EMBL" id="AII87288.1"/>
    </source>
</evidence>
<organism evidence="1 2">
    <name type="scientific">Planktomarina temperata RCA23</name>
    <dbReference type="NCBI Taxonomy" id="666509"/>
    <lineage>
        <taxon>Bacteria</taxon>
        <taxon>Pseudomonadati</taxon>
        <taxon>Pseudomonadota</taxon>
        <taxon>Alphaproteobacteria</taxon>
        <taxon>Rhodobacterales</taxon>
        <taxon>Paracoccaceae</taxon>
        <taxon>Planktomarina</taxon>
    </lineage>
</organism>
<proteinExistence type="predicted"/>
<dbReference type="RefSeq" id="WP_044050023.1">
    <property type="nucleotide sequence ID" value="NZ_CP003984.1"/>
</dbReference>
<dbReference type="AlphaFoldDB" id="A0AAN0RJD9"/>
<sequence>MKRFAIVLSFAFIGTTILADVRYSCVELDRISLSADGRMSPAFPGRILNFLQEGQNLTGDGVFYHDIYHVTLDGASGFRARAQSEERDDLYWLDAGILFHTAIIKYRSEPVIQSQAFACTVVE</sequence>
<evidence type="ECO:0000313" key="2">
    <source>
        <dbReference type="Proteomes" id="UP000028680"/>
    </source>
</evidence>
<dbReference type="Proteomes" id="UP000028680">
    <property type="component" value="Chromosome"/>
</dbReference>
<dbReference type="EMBL" id="CP003984">
    <property type="protein sequence ID" value="AII87288.1"/>
    <property type="molecule type" value="Genomic_DNA"/>
</dbReference>
<reference evidence="1 2" key="1">
    <citation type="journal article" date="2014" name="ISME J.">
        <title>Adaptation of an abundant Roseobacter RCA organism to pelagic systems revealed by genomic and transcriptomic analyses.</title>
        <authorList>
            <person name="Voget S."/>
            <person name="Wemheuer B."/>
            <person name="Brinkhoff T."/>
            <person name="Vollmers J."/>
            <person name="Dietrich S."/>
            <person name="Giebel H.A."/>
            <person name="Beardsley C."/>
            <person name="Sardemann C."/>
            <person name="Bakenhus I."/>
            <person name="Billerbeck S."/>
            <person name="Daniel R."/>
            <person name="Simon M."/>
        </authorList>
    </citation>
    <scope>NUCLEOTIDE SEQUENCE [LARGE SCALE GENOMIC DNA]</scope>
    <source>
        <strain evidence="1 2">RCA23</strain>
    </source>
</reference>
<dbReference type="KEGG" id="ptp:RCA23_c17540"/>
<protein>
    <submittedName>
        <fullName evidence="1">Uncharacterized protein</fullName>
    </submittedName>
</protein>
<gene>
    <name evidence="1" type="ORF">RCA23_c17540</name>
</gene>
<name>A0AAN0RJD9_9RHOB</name>